<dbReference type="Pfam" id="PF00072">
    <property type="entry name" value="Response_reg"/>
    <property type="match status" value="1"/>
</dbReference>
<proteinExistence type="predicted"/>
<dbReference type="PROSITE" id="PS50011">
    <property type="entry name" value="PROTEIN_KINASE_DOM"/>
    <property type="match status" value="1"/>
</dbReference>
<evidence type="ECO:0000256" key="4">
    <source>
        <dbReference type="ARBA" id="ARBA00022840"/>
    </source>
</evidence>
<dbReference type="InterPro" id="IPR011009">
    <property type="entry name" value="Kinase-like_dom_sf"/>
</dbReference>
<dbReference type="GO" id="GO:0004674">
    <property type="term" value="F:protein serine/threonine kinase activity"/>
    <property type="evidence" value="ECO:0007669"/>
    <property type="project" value="UniProtKB-KW"/>
</dbReference>
<dbReference type="InterPro" id="IPR011006">
    <property type="entry name" value="CheY-like_superfamily"/>
</dbReference>
<dbReference type="Gene3D" id="3.30.200.20">
    <property type="entry name" value="Phosphorylase Kinase, domain 1"/>
    <property type="match status" value="1"/>
</dbReference>
<dbReference type="PROSITE" id="PS50110">
    <property type="entry name" value="RESPONSE_REGULATORY"/>
    <property type="match status" value="1"/>
</dbReference>
<name>A0A0K1Q823_9BACT</name>
<keyword evidence="2" id="KW-0547">Nucleotide-binding</keyword>
<evidence type="ECO:0000259" key="6">
    <source>
        <dbReference type="PROSITE" id="PS50011"/>
    </source>
</evidence>
<dbReference type="PANTHER" id="PTHR43289">
    <property type="entry name" value="MITOGEN-ACTIVATED PROTEIN KINASE KINASE KINASE 20-RELATED"/>
    <property type="match status" value="1"/>
</dbReference>
<keyword evidence="9" id="KW-1185">Reference proteome</keyword>
<organism evidence="8 9">
    <name type="scientific">Labilithrix luteola</name>
    <dbReference type="NCBI Taxonomy" id="1391654"/>
    <lineage>
        <taxon>Bacteria</taxon>
        <taxon>Pseudomonadati</taxon>
        <taxon>Myxococcota</taxon>
        <taxon>Polyangia</taxon>
        <taxon>Polyangiales</taxon>
        <taxon>Labilitrichaceae</taxon>
        <taxon>Labilithrix</taxon>
    </lineage>
</organism>
<dbReference type="CDD" id="cd14014">
    <property type="entry name" value="STKc_PknB_like"/>
    <property type="match status" value="1"/>
</dbReference>
<dbReference type="GO" id="GO:0000160">
    <property type="term" value="P:phosphorelay signal transduction system"/>
    <property type="evidence" value="ECO:0007669"/>
    <property type="project" value="InterPro"/>
</dbReference>
<dbReference type="RefSeq" id="WP_146652636.1">
    <property type="nucleotide sequence ID" value="NZ_CP012333.1"/>
</dbReference>
<dbReference type="AlphaFoldDB" id="A0A0K1Q823"/>
<keyword evidence="8" id="KW-0723">Serine/threonine-protein kinase</keyword>
<keyword evidence="1" id="KW-0808">Transferase</keyword>
<keyword evidence="3 8" id="KW-0418">Kinase</keyword>
<feature type="modified residue" description="4-aspartylphosphate" evidence="5">
    <location>
        <position position="449"/>
    </location>
</feature>
<dbReference type="SUPFAM" id="SSF56112">
    <property type="entry name" value="Protein kinase-like (PK-like)"/>
    <property type="match status" value="1"/>
</dbReference>
<feature type="domain" description="Response regulatory" evidence="7">
    <location>
        <begin position="400"/>
        <end position="515"/>
    </location>
</feature>
<gene>
    <name evidence="8" type="ORF">AKJ09_08223</name>
</gene>
<keyword evidence="4" id="KW-0067">ATP-binding</keyword>
<dbReference type="SMART" id="SM00220">
    <property type="entry name" value="S_TKc"/>
    <property type="match status" value="1"/>
</dbReference>
<dbReference type="GO" id="GO:0005524">
    <property type="term" value="F:ATP binding"/>
    <property type="evidence" value="ECO:0007669"/>
    <property type="project" value="UniProtKB-KW"/>
</dbReference>
<dbReference type="EMBL" id="CP012333">
    <property type="protein sequence ID" value="AKV01560.1"/>
    <property type="molecule type" value="Genomic_DNA"/>
</dbReference>
<evidence type="ECO:0000256" key="1">
    <source>
        <dbReference type="ARBA" id="ARBA00022679"/>
    </source>
</evidence>
<dbReference type="Gene3D" id="1.10.510.10">
    <property type="entry name" value="Transferase(Phosphotransferase) domain 1"/>
    <property type="match status" value="1"/>
</dbReference>
<dbReference type="PROSITE" id="PS00108">
    <property type="entry name" value="PROTEIN_KINASE_ST"/>
    <property type="match status" value="1"/>
</dbReference>
<dbReference type="SUPFAM" id="SSF52172">
    <property type="entry name" value="CheY-like"/>
    <property type="match status" value="1"/>
</dbReference>
<dbReference type="PANTHER" id="PTHR43289:SF6">
    <property type="entry name" value="SERINE_THREONINE-PROTEIN KINASE NEKL-3"/>
    <property type="match status" value="1"/>
</dbReference>
<reference evidence="8 9" key="1">
    <citation type="submission" date="2015-08" db="EMBL/GenBank/DDBJ databases">
        <authorList>
            <person name="Babu N.S."/>
            <person name="Beckwith C.J."/>
            <person name="Beseler K.G."/>
            <person name="Brison A."/>
            <person name="Carone J.V."/>
            <person name="Caskin T.P."/>
            <person name="Diamond M."/>
            <person name="Durham M.E."/>
            <person name="Foxe J.M."/>
            <person name="Go M."/>
            <person name="Henderson B.A."/>
            <person name="Jones I.B."/>
            <person name="McGettigan J.A."/>
            <person name="Micheletti S.J."/>
            <person name="Nasrallah M.E."/>
            <person name="Ortiz D."/>
            <person name="Piller C.R."/>
            <person name="Privatt S.R."/>
            <person name="Schneider S.L."/>
            <person name="Sharp S."/>
            <person name="Smith T.C."/>
            <person name="Stanton J.D."/>
            <person name="Ullery H.E."/>
            <person name="Wilson R.J."/>
            <person name="Serrano M.G."/>
            <person name="Buck G."/>
            <person name="Lee V."/>
            <person name="Wang Y."/>
            <person name="Carvalho R."/>
            <person name="Voegtly L."/>
            <person name="Shi R."/>
            <person name="Duckworth R."/>
            <person name="Johnson A."/>
            <person name="Loviza R."/>
            <person name="Walstead R."/>
            <person name="Shah Z."/>
            <person name="Kiflezghi M."/>
            <person name="Wade K."/>
            <person name="Ball S.L."/>
            <person name="Bradley K.W."/>
            <person name="Asai D.J."/>
            <person name="Bowman C.A."/>
            <person name="Russell D.A."/>
            <person name="Pope W.H."/>
            <person name="Jacobs-Sera D."/>
            <person name="Hendrix R.W."/>
            <person name="Hatfull G.F."/>
        </authorList>
    </citation>
    <scope>NUCLEOTIDE SEQUENCE [LARGE SCALE GENOMIC DNA]</scope>
    <source>
        <strain evidence="8 9">DSM 27648</strain>
    </source>
</reference>
<dbReference type="InterPro" id="IPR001789">
    <property type="entry name" value="Sig_transdc_resp-reg_receiver"/>
</dbReference>
<evidence type="ECO:0000313" key="9">
    <source>
        <dbReference type="Proteomes" id="UP000064967"/>
    </source>
</evidence>
<sequence length="527" mass="56933">MGESDGHEGRPLVGDVIAGKYRIENVAGEGGMGIVYEAEHVILRQRVAVKVLLPGSMPSSEAESRFSLEAAAIARIACEHVVRVMDAGSLPNGYPYLVMEYLDGYDLNEVLERKGTLPPSEAVDFALQALEALAHAHAAHVVHRDLKPANLFLARLPGGREIIKLVDFGISTSFDRSSDDDRILGSPAYMAPEQLRNGPVDSRTDLWALGIVLYELMAGTPPFEGTFSELVGSILGRDPIPLAEKKPGVPVGLSTVVSRCLKRAPDERWSSPAELAHALAPYGSGAWAGAVERIERALSLVAPIQSPRRFESLENALDELESQAFTTFDGGPLPAPEEDGPMTLPRPRVATAETFGATIPVPPSEAHVIVISPASQKLPSFLPLHSPMMSSLPPPQNALRILLIDDSELTLQMHADVLASAGFDVRATTDVSEFDSLLENWEPHLVLMDVMMPGITGDALCRRVKDRYRATVPVVLLSDLPREQLRGRAEVGAADAFFRKTADLGSLVDFVRNICALTYSPEDLPGL</sequence>
<evidence type="ECO:0000256" key="5">
    <source>
        <dbReference type="PROSITE-ProRule" id="PRU00169"/>
    </source>
</evidence>
<feature type="domain" description="Protein kinase" evidence="6">
    <location>
        <begin position="21"/>
        <end position="280"/>
    </location>
</feature>
<dbReference type="CDD" id="cd00156">
    <property type="entry name" value="REC"/>
    <property type="match status" value="1"/>
</dbReference>
<evidence type="ECO:0000313" key="8">
    <source>
        <dbReference type="EMBL" id="AKV01560.1"/>
    </source>
</evidence>
<dbReference type="Proteomes" id="UP000064967">
    <property type="component" value="Chromosome"/>
</dbReference>
<dbReference type="Gene3D" id="3.40.50.2300">
    <property type="match status" value="1"/>
</dbReference>
<evidence type="ECO:0000256" key="3">
    <source>
        <dbReference type="ARBA" id="ARBA00022777"/>
    </source>
</evidence>
<keyword evidence="5" id="KW-0597">Phosphoprotein</keyword>
<dbReference type="SMART" id="SM00448">
    <property type="entry name" value="REC"/>
    <property type="match status" value="1"/>
</dbReference>
<dbReference type="KEGG" id="llu:AKJ09_08223"/>
<dbReference type="OrthoDB" id="9779541at2"/>
<evidence type="ECO:0000259" key="7">
    <source>
        <dbReference type="PROSITE" id="PS50110"/>
    </source>
</evidence>
<dbReference type="InterPro" id="IPR008271">
    <property type="entry name" value="Ser/Thr_kinase_AS"/>
</dbReference>
<dbReference type="InterPro" id="IPR000719">
    <property type="entry name" value="Prot_kinase_dom"/>
</dbReference>
<protein>
    <submittedName>
        <fullName evidence="8">Serine/threonine protein kinase</fullName>
    </submittedName>
</protein>
<evidence type="ECO:0000256" key="2">
    <source>
        <dbReference type="ARBA" id="ARBA00022741"/>
    </source>
</evidence>
<dbReference type="STRING" id="1391654.AKJ09_08223"/>
<accession>A0A0K1Q823</accession>
<dbReference type="Pfam" id="PF00069">
    <property type="entry name" value="Pkinase"/>
    <property type="match status" value="1"/>
</dbReference>